<evidence type="ECO:0000313" key="6">
    <source>
        <dbReference type="Proteomes" id="UP000183253"/>
    </source>
</evidence>
<keyword evidence="2" id="KW-1133">Transmembrane helix</keyword>
<evidence type="ECO:0000259" key="4">
    <source>
        <dbReference type="Pfam" id="PF19904"/>
    </source>
</evidence>
<dbReference type="OrthoDB" id="1044679at2"/>
<gene>
    <name evidence="5" type="ORF">SAMN05444145_105276</name>
</gene>
<keyword evidence="3" id="KW-0732">Signal</keyword>
<dbReference type="EMBL" id="FNRI01000005">
    <property type="protein sequence ID" value="SEA71722.1"/>
    <property type="molecule type" value="Genomic_DNA"/>
</dbReference>
<feature type="chain" id="PRO_5010179779" description="DUF6377 domain-containing protein" evidence="3">
    <location>
        <begin position="20"/>
        <end position="553"/>
    </location>
</feature>
<dbReference type="InterPro" id="IPR045957">
    <property type="entry name" value="DUF6377"/>
</dbReference>
<feature type="domain" description="DUF6377" evidence="4">
    <location>
        <begin position="256"/>
        <end position="510"/>
    </location>
</feature>
<organism evidence="5 6">
    <name type="scientific">Alistipes timonensis JC136</name>
    <dbReference type="NCBI Taxonomy" id="1033731"/>
    <lineage>
        <taxon>Bacteria</taxon>
        <taxon>Pseudomonadati</taxon>
        <taxon>Bacteroidota</taxon>
        <taxon>Bacteroidia</taxon>
        <taxon>Bacteroidales</taxon>
        <taxon>Rikenellaceae</taxon>
        <taxon>Alistipes</taxon>
    </lineage>
</organism>
<protein>
    <recommendedName>
        <fullName evidence="4">DUF6377 domain-containing protein</fullName>
    </recommendedName>
</protein>
<keyword evidence="6" id="KW-1185">Reference proteome</keyword>
<keyword evidence="2" id="KW-0812">Transmembrane</keyword>
<dbReference type="AlphaFoldDB" id="A0A1H4DHK3"/>
<evidence type="ECO:0000256" key="2">
    <source>
        <dbReference type="SAM" id="Phobius"/>
    </source>
</evidence>
<sequence>MRNLLFTALLLAIAPFALAQNDLKSVLSQLDATLSHRDSYIAGREQRIESLKSILGKSDFSDAQRYILNQQLIDEYTPYQADSTIDYLYRNINLAKKMRDTRRLDESRIQLAYLYSSAGIYLEAATLLQQVDTTKLDRKQLVDYYVARHKLNDELQLYSHDSVQGTQSWHLTVLYAQLIVDNTEPESTTHLNFLLWQAINDRNYEQAVEISERLCSTLPPISRDYAEASYMRALVADLMKDTFTAQVWFARSAMTDIQLAIRDNAALKSLANTLLDDDNIQRAMRYMRIVMDDARFFNSRLRPWQDALALHVIEEAYMARRKRMDSMYNIFVASIACFMLLALGGVIFVLRQNRKLSFARLELQQANNRLNISNNDLQRINKQLAELNSQISEANEVKEEYIGIFLTMCSEYIDKIIASRRQVRRLLRDGRIDELKKEYSPSDGDSRELEEFYHNFDTTFLQLYPTFIEDFNSLLNKEARIEPKKGELLNTELRIFALIRLGINDSSKIAALLRYSVSTIYNYRSKIKGHTLVSRDNFEERIKTIGAFSPQHL</sequence>
<reference evidence="5 6" key="1">
    <citation type="submission" date="2016-10" db="EMBL/GenBank/DDBJ databases">
        <authorList>
            <person name="de Groot N.N."/>
        </authorList>
    </citation>
    <scope>NUCLEOTIDE SEQUENCE [LARGE SCALE GENOMIC DNA]</scope>
    <source>
        <strain evidence="5 6">DSM 25383</strain>
    </source>
</reference>
<keyword evidence="2" id="KW-0472">Membrane</keyword>
<feature type="coiled-coil region" evidence="1">
    <location>
        <begin position="349"/>
        <end position="400"/>
    </location>
</feature>
<keyword evidence="1" id="KW-0175">Coiled coil</keyword>
<evidence type="ECO:0000313" key="5">
    <source>
        <dbReference type="EMBL" id="SEA71722.1"/>
    </source>
</evidence>
<feature type="transmembrane region" description="Helical" evidence="2">
    <location>
        <begin position="327"/>
        <end position="350"/>
    </location>
</feature>
<dbReference type="Proteomes" id="UP000183253">
    <property type="component" value="Unassembled WGS sequence"/>
</dbReference>
<dbReference type="STRING" id="1033731.SAMN05444145_105276"/>
<name>A0A1H4DHK3_9BACT</name>
<evidence type="ECO:0000256" key="1">
    <source>
        <dbReference type="SAM" id="Coils"/>
    </source>
</evidence>
<dbReference type="RefSeq" id="WP_010260844.1">
    <property type="nucleotide sequence ID" value="NZ_CAEG01000005.1"/>
</dbReference>
<proteinExistence type="predicted"/>
<feature type="signal peptide" evidence="3">
    <location>
        <begin position="1"/>
        <end position="19"/>
    </location>
</feature>
<evidence type="ECO:0000256" key="3">
    <source>
        <dbReference type="SAM" id="SignalP"/>
    </source>
</evidence>
<accession>A0A1H4DHK3</accession>
<dbReference type="Pfam" id="PF19904">
    <property type="entry name" value="DUF6377"/>
    <property type="match status" value="1"/>
</dbReference>